<keyword evidence="5 7" id="KW-1133">Transmembrane helix</keyword>
<dbReference type="GO" id="GO:0016192">
    <property type="term" value="P:vesicle-mediated transport"/>
    <property type="evidence" value="ECO:0007669"/>
    <property type="project" value="TreeGrafter"/>
</dbReference>
<dbReference type="GO" id="GO:0016020">
    <property type="term" value="C:membrane"/>
    <property type="evidence" value="ECO:0007669"/>
    <property type="project" value="UniProtKB-SubCell"/>
</dbReference>
<evidence type="ECO:0000256" key="7">
    <source>
        <dbReference type="RuleBase" id="RU363107"/>
    </source>
</evidence>
<evidence type="ECO:0000256" key="5">
    <source>
        <dbReference type="ARBA" id="ARBA00022989"/>
    </source>
</evidence>
<name>A0AAW2LGD6_9LAMI</name>
<feature type="region of interest" description="Disordered" evidence="8">
    <location>
        <begin position="38"/>
        <end position="80"/>
    </location>
</feature>
<dbReference type="PANTHER" id="PTHR19317:SF34">
    <property type="entry name" value="PRA1 FAMILY PROTEIN-RELATED"/>
    <property type="match status" value="1"/>
</dbReference>
<accession>A0AAW2LGD6</accession>
<comment type="subcellular location">
    <subcellularLocation>
        <location evidence="2 7">Membrane</location>
        <topology evidence="2 7">Multi-pass membrane protein</topology>
    </subcellularLocation>
</comment>
<dbReference type="AlphaFoldDB" id="A0AAW2LGD6"/>
<reference evidence="9" key="2">
    <citation type="journal article" date="2024" name="Plant">
        <title>Genomic evolution and insights into agronomic trait innovations of Sesamum species.</title>
        <authorList>
            <person name="Miao H."/>
            <person name="Wang L."/>
            <person name="Qu L."/>
            <person name="Liu H."/>
            <person name="Sun Y."/>
            <person name="Le M."/>
            <person name="Wang Q."/>
            <person name="Wei S."/>
            <person name="Zheng Y."/>
            <person name="Lin W."/>
            <person name="Duan Y."/>
            <person name="Cao H."/>
            <person name="Xiong S."/>
            <person name="Wang X."/>
            <person name="Wei L."/>
            <person name="Li C."/>
            <person name="Ma Q."/>
            <person name="Ju M."/>
            <person name="Zhao R."/>
            <person name="Li G."/>
            <person name="Mu C."/>
            <person name="Tian Q."/>
            <person name="Mei H."/>
            <person name="Zhang T."/>
            <person name="Gao T."/>
            <person name="Zhang H."/>
        </authorList>
    </citation>
    <scope>NUCLEOTIDE SEQUENCE</scope>
    <source>
        <strain evidence="9">KEN8</strain>
    </source>
</reference>
<organism evidence="9">
    <name type="scientific">Sesamum calycinum</name>
    <dbReference type="NCBI Taxonomy" id="2727403"/>
    <lineage>
        <taxon>Eukaryota</taxon>
        <taxon>Viridiplantae</taxon>
        <taxon>Streptophyta</taxon>
        <taxon>Embryophyta</taxon>
        <taxon>Tracheophyta</taxon>
        <taxon>Spermatophyta</taxon>
        <taxon>Magnoliopsida</taxon>
        <taxon>eudicotyledons</taxon>
        <taxon>Gunneridae</taxon>
        <taxon>Pentapetalae</taxon>
        <taxon>asterids</taxon>
        <taxon>lamiids</taxon>
        <taxon>Lamiales</taxon>
        <taxon>Pedaliaceae</taxon>
        <taxon>Sesamum</taxon>
    </lineage>
</organism>
<evidence type="ECO:0000256" key="3">
    <source>
        <dbReference type="ARBA" id="ARBA00006483"/>
    </source>
</evidence>
<protein>
    <recommendedName>
        <fullName evidence="7">PRA1 family protein</fullName>
    </recommendedName>
</protein>
<comment type="caution">
    <text evidence="9">The sequence shown here is derived from an EMBL/GenBank/DDBJ whole genome shotgun (WGS) entry which is preliminary data.</text>
</comment>
<feature type="compositionally biased region" description="Pro residues" evidence="8">
    <location>
        <begin position="43"/>
        <end position="76"/>
    </location>
</feature>
<gene>
    <name evidence="9" type="ORF">Scaly_2859200</name>
</gene>
<feature type="transmembrane region" description="Helical" evidence="7">
    <location>
        <begin position="146"/>
        <end position="162"/>
    </location>
</feature>
<dbReference type="PANTHER" id="PTHR19317">
    <property type="entry name" value="PRENYLATED RAB ACCEPTOR 1-RELATED"/>
    <property type="match status" value="1"/>
</dbReference>
<evidence type="ECO:0000256" key="8">
    <source>
        <dbReference type="SAM" id="MobiDB-lite"/>
    </source>
</evidence>
<evidence type="ECO:0000256" key="1">
    <source>
        <dbReference type="ARBA" id="ARBA00002501"/>
    </source>
</evidence>
<keyword evidence="4 7" id="KW-0812">Transmembrane</keyword>
<dbReference type="GO" id="GO:0005794">
    <property type="term" value="C:Golgi apparatus"/>
    <property type="evidence" value="ECO:0007669"/>
    <property type="project" value="TreeGrafter"/>
</dbReference>
<evidence type="ECO:0000256" key="4">
    <source>
        <dbReference type="ARBA" id="ARBA00022692"/>
    </source>
</evidence>
<dbReference type="Pfam" id="PF03208">
    <property type="entry name" value="PRA1"/>
    <property type="match status" value="1"/>
</dbReference>
<keyword evidence="6 7" id="KW-0472">Membrane</keyword>
<evidence type="ECO:0000256" key="6">
    <source>
        <dbReference type="ARBA" id="ARBA00023136"/>
    </source>
</evidence>
<feature type="transmembrane region" description="Helical" evidence="7">
    <location>
        <begin position="183"/>
        <end position="214"/>
    </location>
</feature>
<feature type="transmembrane region" description="Helical" evidence="7">
    <location>
        <begin position="122"/>
        <end position="140"/>
    </location>
</feature>
<comment type="similarity">
    <text evidence="3 7">Belongs to the PRA1 family.</text>
</comment>
<evidence type="ECO:0000313" key="9">
    <source>
        <dbReference type="EMBL" id="KAL0318149.1"/>
    </source>
</evidence>
<dbReference type="EMBL" id="JACGWM010000039">
    <property type="protein sequence ID" value="KAL0318149.1"/>
    <property type="molecule type" value="Genomic_DNA"/>
</dbReference>
<comment type="function">
    <text evidence="1 7">May be involved in both secretory and endocytic intracellular trafficking in the endosomal/prevacuolar compartments.</text>
</comment>
<keyword evidence="7" id="KW-0813">Transport</keyword>
<sequence length="260" mass="28252">MELEPPRPRLGLGMEWIHRRRNQFPYCHTVFAKQTNFPIPWQQTPPPQSSQSPINPPPPSPPTPTNYLPPLPPSVPSSPASLKPSVQVLLTAAPGQSSSTAPPSPSLNPSLKLLRIRKNYSYFRINYLAVISAVLAVSLLTNPFSLILLAALLASWLFLYLFRQPSDPPLTVFGRQFSDRETLLFLIVSTIVVIFLTSVGSILVSAFMVGIGIVCLHGALRTPEDLFLDEQEAQGGSSGFLSFFTSGAPAVAQPPVAARA</sequence>
<evidence type="ECO:0000256" key="2">
    <source>
        <dbReference type="ARBA" id="ARBA00004141"/>
    </source>
</evidence>
<reference evidence="9" key="1">
    <citation type="submission" date="2020-06" db="EMBL/GenBank/DDBJ databases">
        <authorList>
            <person name="Li T."/>
            <person name="Hu X."/>
            <person name="Zhang T."/>
            <person name="Song X."/>
            <person name="Zhang H."/>
            <person name="Dai N."/>
            <person name="Sheng W."/>
            <person name="Hou X."/>
            <person name="Wei L."/>
        </authorList>
    </citation>
    <scope>NUCLEOTIDE SEQUENCE</scope>
    <source>
        <strain evidence="9">KEN8</strain>
        <tissue evidence="9">Leaf</tissue>
    </source>
</reference>
<dbReference type="InterPro" id="IPR004895">
    <property type="entry name" value="Prenylated_rab_accept_PRA1"/>
</dbReference>
<dbReference type="GO" id="GO:0005783">
    <property type="term" value="C:endoplasmic reticulum"/>
    <property type="evidence" value="ECO:0007669"/>
    <property type="project" value="TreeGrafter"/>
</dbReference>
<proteinExistence type="inferred from homology"/>